<organism evidence="2 3">
    <name type="scientific">Paenibacillus cisolokensis</name>
    <dbReference type="NCBI Taxonomy" id="1658519"/>
    <lineage>
        <taxon>Bacteria</taxon>
        <taxon>Bacillati</taxon>
        <taxon>Bacillota</taxon>
        <taxon>Bacilli</taxon>
        <taxon>Bacillales</taxon>
        <taxon>Paenibacillaceae</taxon>
        <taxon>Paenibacillus</taxon>
    </lineage>
</organism>
<evidence type="ECO:0000259" key="1">
    <source>
        <dbReference type="Pfam" id="PF24032"/>
    </source>
</evidence>
<dbReference type="EMBL" id="BOVJ01000020">
    <property type="protein sequence ID" value="GIQ62127.1"/>
    <property type="molecule type" value="Genomic_DNA"/>
</dbReference>
<dbReference type="InterPro" id="IPR056937">
    <property type="entry name" value="YqbQ/XkdQ"/>
</dbReference>
<reference evidence="2 3" key="1">
    <citation type="submission" date="2021-04" db="EMBL/GenBank/DDBJ databases">
        <title>Draft genome sequence of Paenibacillus cisolokensis, LC2-13A.</title>
        <authorList>
            <person name="Uke A."/>
            <person name="Chhe C."/>
            <person name="Baramee S."/>
            <person name="Kosugi A."/>
        </authorList>
    </citation>
    <scope>NUCLEOTIDE SEQUENCE [LARGE SCALE GENOMIC DNA]</scope>
    <source>
        <strain evidence="2 3">LC2-13A</strain>
    </source>
</reference>
<comment type="caution">
    <text evidence="2">The sequence shown here is derived from an EMBL/GenBank/DDBJ whole genome shotgun (WGS) entry which is preliminary data.</text>
</comment>
<accession>A0ABQ4N1R9</accession>
<keyword evidence="3" id="KW-1185">Reference proteome</keyword>
<evidence type="ECO:0000313" key="2">
    <source>
        <dbReference type="EMBL" id="GIQ62127.1"/>
    </source>
</evidence>
<dbReference type="Pfam" id="PF24032">
    <property type="entry name" value="YQBQ"/>
    <property type="match status" value="1"/>
</dbReference>
<feature type="domain" description="YqbQ/XkdQ" evidence="1">
    <location>
        <begin position="2"/>
        <end position="43"/>
    </location>
</feature>
<gene>
    <name evidence="2" type="ORF">PACILC2_06950</name>
</gene>
<dbReference type="Proteomes" id="UP000680304">
    <property type="component" value="Unassembled WGS sequence"/>
</dbReference>
<evidence type="ECO:0000313" key="3">
    <source>
        <dbReference type="Proteomes" id="UP000680304"/>
    </source>
</evidence>
<name>A0ABQ4N1R9_9BACL</name>
<sequence>MRIRAGSYVRILIRELGLNQPFLVDACTHDFDGTDHTMSLELKMI</sequence>
<protein>
    <recommendedName>
        <fullName evidence="1">YqbQ/XkdQ domain-containing protein</fullName>
    </recommendedName>
</protein>
<proteinExistence type="predicted"/>